<reference evidence="1" key="1">
    <citation type="submission" date="2018-05" db="EMBL/GenBank/DDBJ databases">
        <authorList>
            <person name="Lanie J.A."/>
            <person name="Ng W.-L."/>
            <person name="Kazmierczak K.M."/>
            <person name="Andrzejewski T.M."/>
            <person name="Davidsen T.M."/>
            <person name="Wayne K.J."/>
            <person name="Tettelin H."/>
            <person name="Glass J.I."/>
            <person name="Rusch D."/>
            <person name="Podicherti R."/>
            <person name="Tsui H.-C.T."/>
            <person name="Winkler M.E."/>
        </authorList>
    </citation>
    <scope>NUCLEOTIDE SEQUENCE</scope>
</reference>
<protein>
    <submittedName>
        <fullName evidence="1">Uncharacterized protein</fullName>
    </submittedName>
</protein>
<accession>A0A382B3D1</accession>
<dbReference type="EMBL" id="UINC01028032">
    <property type="protein sequence ID" value="SVB08316.1"/>
    <property type="molecule type" value="Genomic_DNA"/>
</dbReference>
<sequence length="115" mass="13762">MIYPDYLKLKTKLKLLTSFRQTLFKYNYYNKFLTLSNSNQNFSIIEFYEMTKTFQISGFRKACPRPSSGPGIRELEIILIYAFQFSRKENVAFNLIFELSPIYSRMNVRLQISHF</sequence>
<dbReference type="AlphaFoldDB" id="A0A382B3D1"/>
<organism evidence="1">
    <name type="scientific">marine metagenome</name>
    <dbReference type="NCBI Taxonomy" id="408172"/>
    <lineage>
        <taxon>unclassified sequences</taxon>
        <taxon>metagenomes</taxon>
        <taxon>ecological metagenomes</taxon>
    </lineage>
</organism>
<name>A0A382B3D1_9ZZZZ</name>
<evidence type="ECO:0000313" key="1">
    <source>
        <dbReference type="EMBL" id="SVB08316.1"/>
    </source>
</evidence>
<gene>
    <name evidence="1" type="ORF">METZ01_LOCUS161170</name>
</gene>
<proteinExistence type="predicted"/>